<evidence type="ECO:0000313" key="7">
    <source>
        <dbReference type="EMBL" id="AEK81307.1"/>
    </source>
</evidence>
<feature type="signal peptide" evidence="5">
    <location>
        <begin position="1"/>
        <end position="20"/>
    </location>
</feature>
<keyword evidence="3 5" id="KW-0964">Secreted</keyword>
<gene>
    <name evidence="8" type="primary">Avh</name>
</gene>
<accession>E0W5D3</accession>
<evidence type="ECO:0000313" key="6">
    <source>
        <dbReference type="EMBL" id="AEK81306.1"/>
    </source>
</evidence>
<protein>
    <recommendedName>
        <fullName evidence="5">RxLR effector protein</fullName>
    </recommendedName>
</protein>
<sequence length="81" mass="8920">MHQNCILLSVVIALLSSCNALLATADSVTSKVVKERETSPQIKLPADALHSSNRFLRGVKVVEDDEEERTFDDDQQVPSPL</sequence>
<dbReference type="EMBL" id="JN254494">
    <property type="protein sequence ID" value="AEK81307.1"/>
    <property type="molecule type" value="Genomic_DNA"/>
</dbReference>
<organism evidence="8">
    <name type="scientific">Phytophthora sojae</name>
    <name type="common">Soybean stem and root rot agent</name>
    <name type="synonym">Phytophthora megasperma f. sp. glycines</name>
    <dbReference type="NCBI Taxonomy" id="67593"/>
    <lineage>
        <taxon>Eukaryota</taxon>
        <taxon>Sar</taxon>
        <taxon>Stramenopiles</taxon>
        <taxon>Oomycota</taxon>
        <taxon>Peronosporomycetes</taxon>
        <taxon>Peronosporales</taxon>
        <taxon>Peronosporaceae</taxon>
        <taxon>Phytophthora</taxon>
    </lineage>
</organism>
<reference evidence="8" key="1">
    <citation type="journal article" date="2011" name="Plant Cell">
        <title>Transcriptional programming and functional interactions within the Phytophthora sojae RXLR effector repertoire.</title>
        <authorList>
            <person name="Wang Q."/>
            <person name="Han C."/>
            <person name="Ferreira A.O."/>
            <person name="Yu X."/>
            <person name="Ye W."/>
            <person name="Tripathy S."/>
            <person name="Kale S.D."/>
            <person name="Gu B."/>
            <person name="Sheng Y."/>
            <person name="Sui Y."/>
            <person name="Wang X."/>
            <person name="Zhang Z."/>
            <person name="Cheng B."/>
            <person name="Dong S."/>
            <person name="Shan W."/>
            <person name="Zheng X."/>
            <person name="Dou D."/>
            <person name="Tyler B.M."/>
            <person name="Wang Y."/>
        </authorList>
    </citation>
    <scope>NUCLEOTIDE SEQUENCE</scope>
    <source>
        <strain evidence="6">P7064</strain>
        <strain evidence="7">P7074</strain>
        <strain evidence="8">P7076</strain>
    </source>
</reference>
<comment type="similarity">
    <text evidence="2 5">Belongs to the RxLR effector family.</text>
</comment>
<feature type="chain" id="PRO_5007653129" description="RxLR effector protein" evidence="5">
    <location>
        <begin position="21"/>
        <end position="81"/>
    </location>
</feature>
<dbReference type="InterPro" id="IPR031825">
    <property type="entry name" value="RXLR"/>
</dbReference>
<dbReference type="KEGG" id="psoj:PHYSODRAFT_284533"/>
<evidence type="ECO:0000256" key="1">
    <source>
        <dbReference type="ARBA" id="ARBA00004613"/>
    </source>
</evidence>
<dbReference type="AlphaFoldDB" id="E0W5D3"/>
<evidence type="ECO:0000256" key="3">
    <source>
        <dbReference type="ARBA" id="ARBA00022525"/>
    </source>
</evidence>
<evidence type="ECO:0000256" key="4">
    <source>
        <dbReference type="ARBA" id="ARBA00022729"/>
    </source>
</evidence>
<dbReference type="EMBL" id="JN254495">
    <property type="protein sequence ID" value="AEK81308.1"/>
    <property type="molecule type" value="Genomic_DNA"/>
</dbReference>
<evidence type="ECO:0000313" key="8">
    <source>
        <dbReference type="EMBL" id="AEK81308.1"/>
    </source>
</evidence>
<comment type="domain">
    <text evidence="5">The RxLR-dEER motif acts to carry the protein into the host cell cytoplasm through binding to cell surface phosphatidylinositol-3-phosphate.</text>
</comment>
<dbReference type="RefSeq" id="XP_009517176.1">
    <property type="nucleotide sequence ID" value="XM_009518881.1"/>
</dbReference>
<name>E0W5D3_PHYSO</name>
<dbReference type="EMBL" id="JN254493">
    <property type="protein sequence ID" value="AEK81306.1"/>
    <property type="molecule type" value="Genomic_DNA"/>
</dbReference>
<comment type="subcellular location">
    <subcellularLocation>
        <location evidence="1 5">Secreted</location>
    </subcellularLocation>
</comment>
<dbReference type="Pfam" id="PF16810">
    <property type="entry name" value="RXLR"/>
    <property type="match status" value="1"/>
</dbReference>
<evidence type="ECO:0000256" key="5">
    <source>
        <dbReference type="RuleBase" id="RU367124"/>
    </source>
</evidence>
<comment type="function">
    <text evidence="5">Effector that suppresses plant defense responses during pathogen infection.</text>
</comment>
<dbReference type="VEuPathDB" id="FungiDB:PHYSODRAFT_284533"/>
<evidence type="ECO:0000256" key="2">
    <source>
        <dbReference type="ARBA" id="ARBA00010400"/>
    </source>
</evidence>
<keyword evidence="4 5" id="KW-0732">Signal</keyword>
<proteinExistence type="inferred from homology"/>